<name>A0A8S1DY17_9INSE</name>
<dbReference type="Pfam" id="PF00557">
    <property type="entry name" value="Peptidase_M24"/>
    <property type="match status" value="1"/>
</dbReference>
<proteinExistence type="inferred from homology"/>
<dbReference type="EMBL" id="CADEPI010000421">
    <property type="protein sequence ID" value="CAB3385588.1"/>
    <property type="molecule type" value="Genomic_DNA"/>
</dbReference>
<dbReference type="InterPro" id="IPR032416">
    <property type="entry name" value="Peptidase_M24_C"/>
</dbReference>
<dbReference type="SUPFAM" id="SSF55920">
    <property type="entry name" value="Creatinase/aminopeptidase"/>
    <property type="match status" value="1"/>
</dbReference>
<feature type="domain" description="Peptidase M24" evidence="6">
    <location>
        <begin position="373"/>
        <end position="588"/>
    </location>
</feature>
<dbReference type="InterPro" id="IPR029149">
    <property type="entry name" value="Creatin/AminoP/Spt16_N"/>
</dbReference>
<evidence type="ECO:0000259" key="7">
    <source>
        <dbReference type="Pfam" id="PF01321"/>
    </source>
</evidence>
<evidence type="ECO:0008006" key="11">
    <source>
        <dbReference type="Google" id="ProtNLM"/>
    </source>
</evidence>
<keyword evidence="10" id="KW-1185">Reference proteome</keyword>
<keyword evidence="5" id="KW-0732">Signal</keyword>
<dbReference type="GO" id="GO:0005737">
    <property type="term" value="C:cytoplasm"/>
    <property type="evidence" value="ECO:0007669"/>
    <property type="project" value="UniProtKB-ARBA"/>
</dbReference>
<dbReference type="Gene3D" id="3.40.350.10">
    <property type="entry name" value="Creatinase/prolidase N-terminal domain"/>
    <property type="match status" value="3"/>
</dbReference>
<organism evidence="9 10">
    <name type="scientific">Cloeon dipterum</name>
    <dbReference type="NCBI Taxonomy" id="197152"/>
    <lineage>
        <taxon>Eukaryota</taxon>
        <taxon>Metazoa</taxon>
        <taxon>Ecdysozoa</taxon>
        <taxon>Arthropoda</taxon>
        <taxon>Hexapoda</taxon>
        <taxon>Insecta</taxon>
        <taxon>Pterygota</taxon>
        <taxon>Palaeoptera</taxon>
        <taxon>Ephemeroptera</taxon>
        <taxon>Pisciforma</taxon>
        <taxon>Baetidae</taxon>
        <taxon>Cloeon</taxon>
    </lineage>
</organism>
<dbReference type="AlphaFoldDB" id="A0A8S1DY17"/>
<feature type="compositionally biased region" description="Polar residues" evidence="4">
    <location>
        <begin position="28"/>
        <end position="38"/>
    </location>
</feature>
<feature type="chain" id="PRO_5035767161" description="Peptidase M24 domain-containing protein" evidence="5">
    <location>
        <begin position="25"/>
        <end position="695"/>
    </location>
</feature>
<evidence type="ECO:0000259" key="6">
    <source>
        <dbReference type="Pfam" id="PF00557"/>
    </source>
</evidence>
<keyword evidence="2" id="KW-0479">Metal-binding</keyword>
<dbReference type="InterPro" id="IPR000587">
    <property type="entry name" value="Creatinase_N"/>
</dbReference>
<evidence type="ECO:0000313" key="10">
    <source>
        <dbReference type="Proteomes" id="UP000494165"/>
    </source>
</evidence>
<feature type="domain" description="Creatinase N-terminal" evidence="7">
    <location>
        <begin position="83"/>
        <end position="202"/>
    </location>
</feature>
<dbReference type="Gene3D" id="3.90.230.10">
    <property type="entry name" value="Creatinase/methionine aminopeptidase superfamily"/>
    <property type="match status" value="1"/>
</dbReference>
<dbReference type="InterPro" id="IPR036005">
    <property type="entry name" value="Creatinase/aminopeptidase-like"/>
</dbReference>
<dbReference type="FunFam" id="3.90.230.10:FF:000009">
    <property type="entry name" value="xaa-Pro aminopeptidase 2"/>
    <property type="match status" value="1"/>
</dbReference>
<feature type="region of interest" description="Disordered" evidence="4">
    <location>
        <begin position="28"/>
        <end position="51"/>
    </location>
</feature>
<dbReference type="SUPFAM" id="SSF53092">
    <property type="entry name" value="Creatinase/prolidase N-terminal domain"/>
    <property type="match status" value="1"/>
</dbReference>
<dbReference type="InterPro" id="IPR033740">
    <property type="entry name" value="Pept_M24B"/>
</dbReference>
<feature type="domain" description="Peptidase M24 C-terminal" evidence="8">
    <location>
        <begin position="600"/>
        <end position="661"/>
    </location>
</feature>
<dbReference type="GO" id="GO:0046872">
    <property type="term" value="F:metal ion binding"/>
    <property type="evidence" value="ECO:0007669"/>
    <property type="project" value="UniProtKB-KW"/>
</dbReference>
<evidence type="ECO:0000256" key="4">
    <source>
        <dbReference type="SAM" id="MobiDB-lite"/>
    </source>
</evidence>
<evidence type="ECO:0000256" key="5">
    <source>
        <dbReference type="SAM" id="SignalP"/>
    </source>
</evidence>
<reference evidence="9 10" key="1">
    <citation type="submission" date="2020-04" db="EMBL/GenBank/DDBJ databases">
        <authorList>
            <person name="Alioto T."/>
            <person name="Alioto T."/>
            <person name="Gomez Garrido J."/>
        </authorList>
    </citation>
    <scope>NUCLEOTIDE SEQUENCE [LARGE SCALE GENOMIC DNA]</scope>
</reference>
<accession>A0A8S1DY17</accession>
<evidence type="ECO:0000256" key="3">
    <source>
        <dbReference type="ARBA" id="ARBA00022801"/>
    </source>
</evidence>
<dbReference type="InterPro" id="IPR050422">
    <property type="entry name" value="X-Pro_aminopeptidase_P"/>
</dbReference>
<dbReference type="Pfam" id="PF16188">
    <property type="entry name" value="Peptidase_M24_C"/>
    <property type="match status" value="1"/>
</dbReference>
<evidence type="ECO:0000259" key="8">
    <source>
        <dbReference type="Pfam" id="PF16188"/>
    </source>
</evidence>
<dbReference type="OrthoDB" id="9995434at2759"/>
<protein>
    <recommendedName>
        <fullName evidence="11">Peptidase M24 domain-containing protein</fullName>
    </recommendedName>
</protein>
<dbReference type="CDD" id="cd01085">
    <property type="entry name" value="APP"/>
    <property type="match status" value="1"/>
</dbReference>
<dbReference type="Pfam" id="PF01321">
    <property type="entry name" value="Creatinase_N"/>
    <property type="match status" value="1"/>
</dbReference>
<evidence type="ECO:0000256" key="2">
    <source>
        <dbReference type="ARBA" id="ARBA00022723"/>
    </source>
</evidence>
<dbReference type="PANTHER" id="PTHR43763">
    <property type="entry name" value="XAA-PRO AMINOPEPTIDASE 1"/>
    <property type="match status" value="1"/>
</dbReference>
<dbReference type="Proteomes" id="UP000494165">
    <property type="component" value="Unassembled WGS sequence"/>
</dbReference>
<evidence type="ECO:0000313" key="9">
    <source>
        <dbReference type="EMBL" id="CAB3385588.1"/>
    </source>
</evidence>
<keyword evidence="3" id="KW-0378">Hydrolase</keyword>
<comment type="similarity">
    <text evidence="1">Belongs to the peptidase M24B family.</text>
</comment>
<sequence>MFLDVEHLLLLIATMAVIMSWADGATQVHQPSKSNQPSAAPRTNCPKTPTETTEIVPTRINTRTHLKELRLAMRNVEYVRVAPLDAYIVTTEDEHQTGSPLNHDRRLQFISGFSGSAGEAIITKNNSAVWIDPRYYVQADSELACHWQIMRNGIRNTPTAAEWVLQNVRRARIRIGADPKLIPHHTWINWEKEFEKYNITLIPVLTNLIDLIWGSDRPEPPKLTMYVHSMEYTGETWQSKVKRVRGAVNAMGADALRARCDVPASFESIRYPRSAEDFLVCARSHGARVGFQPLEDIQCINDPYCVRVLEYDQFWKDLPTFLQSWNKVLLPSMFNYNPGCSHRVVSLVPEEKRLLLPSPIMMMKAVKNSVEIEGMRRAHVRDAAAVCEFMAYLEDKLGDGEKWTEFQVASTLDKFRYEQLLSQGASFKSIVGFGPNGASPHYRPHLNTSLVVARNSTLVIDSGGQYLDGTTDVTRTFHFGTPTPKEKEAYTRVLGGVLALSKLSFPYTVDTSDVDVLARSHLWAAGMDYKHGTGHGIGSFLGVHEPPISIHFNSRQKKSFEVGHFLTIEPGFYQDGDFGVRIENVVEVVLVKPKFNVSGPYYGFKTTTLVPYEPKLINPDFLNPDLRKMINQYNAKVRQIVGAELKKKPDLKGFKWMMKKTGYIPEWLPPKNSASIHESWFFGILAVISSILVAC</sequence>
<comment type="caution">
    <text evidence="9">The sequence shown here is derived from an EMBL/GenBank/DDBJ whole genome shotgun (WGS) entry which is preliminary data.</text>
</comment>
<dbReference type="GO" id="GO:0070006">
    <property type="term" value="F:metalloaminopeptidase activity"/>
    <property type="evidence" value="ECO:0007669"/>
    <property type="project" value="InterPro"/>
</dbReference>
<evidence type="ECO:0000256" key="1">
    <source>
        <dbReference type="ARBA" id="ARBA00008766"/>
    </source>
</evidence>
<feature type="signal peptide" evidence="5">
    <location>
        <begin position="1"/>
        <end position="24"/>
    </location>
</feature>
<dbReference type="PANTHER" id="PTHR43763:SF6">
    <property type="entry name" value="XAA-PRO AMINOPEPTIDASE 1"/>
    <property type="match status" value="1"/>
</dbReference>
<dbReference type="InterPro" id="IPR000994">
    <property type="entry name" value="Pept_M24"/>
</dbReference>
<gene>
    <name evidence="9" type="ORF">CLODIP_2_CD04872</name>
</gene>